<evidence type="ECO:0000313" key="1">
    <source>
        <dbReference type="EMBL" id="KKK73449.1"/>
    </source>
</evidence>
<protein>
    <submittedName>
        <fullName evidence="1">Uncharacterized protein</fullName>
    </submittedName>
</protein>
<sequence length="23" mass="2501">MSIYFIQAGDDGPVKIGFATDVR</sequence>
<reference evidence="1" key="1">
    <citation type="journal article" date="2015" name="Nature">
        <title>Complex archaea that bridge the gap between prokaryotes and eukaryotes.</title>
        <authorList>
            <person name="Spang A."/>
            <person name="Saw J.H."/>
            <person name="Jorgensen S.L."/>
            <person name="Zaremba-Niedzwiedzka K."/>
            <person name="Martijn J."/>
            <person name="Lind A.E."/>
            <person name="van Eijk R."/>
            <person name="Schleper C."/>
            <person name="Guy L."/>
            <person name="Ettema T.J."/>
        </authorList>
    </citation>
    <scope>NUCLEOTIDE SEQUENCE</scope>
</reference>
<feature type="non-terminal residue" evidence="1">
    <location>
        <position position="23"/>
    </location>
</feature>
<accession>A0A0F9A4D8</accession>
<proteinExistence type="predicted"/>
<dbReference type="AlphaFoldDB" id="A0A0F9A4D8"/>
<gene>
    <name evidence="1" type="ORF">LCGC14_2893700</name>
</gene>
<comment type="caution">
    <text evidence="1">The sequence shown here is derived from an EMBL/GenBank/DDBJ whole genome shotgun (WGS) entry which is preliminary data.</text>
</comment>
<dbReference type="EMBL" id="LAZR01056782">
    <property type="protein sequence ID" value="KKK73449.1"/>
    <property type="molecule type" value="Genomic_DNA"/>
</dbReference>
<name>A0A0F9A4D8_9ZZZZ</name>
<organism evidence="1">
    <name type="scientific">marine sediment metagenome</name>
    <dbReference type="NCBI Taxonomy" id="412755"/>
    <lineage>
        <taxon>unclassified sequences</taxon>
        <taxon>metagenomes</taxon>
        <taxon>ecological metagenomes</taxon>
    </lineage>
</organism>